<dbReference type="InterPro" id="IPR001870">
    <property type="entry name" value="B30.2/SPRY"/>
</dbReference>
<dbReference type="InterPro" id="IPR050143">
    <property type="entry name" value="TRIM/RBCC"/>
</dbReference>
<comment type="subcellular location">
    <subcellularLocation>
        <location evidence="1">Membrane</location>
    </subcellularLocation>
</comment>
<dbReference type="Pfam" id="PF13765">
    <property type="entry name" value="PRY"/>
    <property type="match status" value="2"/>
</dbReference>
<proteinExistence type="inferred from homology"/>
<reference evidence="12" key="1">
    <citation type="submission" date="2021-02" db="EMBL/GenBank/DDBJ databases">
        <title>Comparative genomics reveals that relaxation of natural selection precedes convergent phenotypic evolution of cavefish.</title>
        <authorList>
            <person name="Peng Z."/>
        </authorList>
    </citation>
    <scope>NUCLEOTIDE SEQUENCE</scope>
    <source>
        <tissue evidence="12">Muscle</tissue>
    </source>
</reference>
<dbReference type="InterPro" id="IPR007110">
    <property type="entry name" value="Ig-like_dom"/>
</dbReference>
<dbReference type="Pfam" id="PF00622">
    <property type="entry name" value="SPRY"/>
    <property type="match status" value="2"/>
</dbReference>
<keyword evidence="9" id="KW-0812">Transmembrane</keyword>
<dbReference type="GO" id="GO:1903037">
    <property type="term" value="P:regulation of leukocyte cell-cell adhesion"/>
    <property type="evidence" value="ECO:0007669"/>
    <property type="project" value="UniProtKB-ARBA"/>
</dbReference>
<dbReference type="Pfam" id="PF07686">
    <property type="entry name" value="V-set"/>
    <property type="match status" value="1"/>
</dbReference>
<gene>
    <name evidence="12" type="ORF">IRJ41_004125</name>
</gene>
<dbReference type="InterPro" id="IPR003879">
    <property type="entry name" value="Butyrophylin_SPRY"/>
</dbReference>
<dbReference type="InterPro" id="IPR003877">
    <property type="entry name" value="SPRY_dom"/>
</dbReference>
<name>A0A9W7T4P2_TRIRA</name>
<evidence type="ECO:0000256" key="2">
    <source>
        <dbReference type="ARBA" id="ARBA00007591"/>
    </source>
</evidence>
<comment type="similarity">
    <text evidence="2">Belongs to the immunoglobulin superfamily. BTN/MOG family.</text>
</comment>
<dbReference type="SMART" id="SM00449">
    <property type="entry name" value="SPRY"/>
    <property type="match status" value="1"/>
</dbReference>
<keyword evidence="4 9" id="KW-0472">Membrane</keyword>
<keyword evidence="3" id="KW-0732">Signal</keyword>
<dbReference type="InterPro" id="IPR003599">
    <property type="entry name" value="Ig_sub"/>
</dbReference>
<feature type="domain" description="Ig-like" evidence="11">
    <location>
        <begin position="47"/>
        <end position="143"/>
    </location>
</feature>
<dbReference type="SUPFAM" id="SSF49899">
    <property type="entry name" value="Concanavalin A-like lectins/glucanases"/>
    <property type="match status" value="2"/>
</dbReference>
<evidence type="ECO:0000256" key="6">
    <source>
        <dbReference type="ARBA" id="ARBA00023180"/>
    </source>
</evidence>
<evidence type="ECO:0000259" key="10">
    <source>
        <dbReference type="PROSITE" id="PS50188"/>
    </source>
</evidence>
<dbReference type="InterPro" id="IPR006574">
    <property type="entry name" value="PRY"/>
</dbReference>
<evidence type="ECO:0000313" key="13">
    <source>
        <dbReference type="Proteomes" id="UP001059041"/>
    </source>
</evidence>
<evidence type="ECO:0000256" key="9">
    <source>
        <dbReference type="SAM" id="Phobius"/>
    </source>
</evidence>
<evidence type="ECO:0000256" key="5">
    <source>
        <dbReference type="ARBA" id="ARBA00023157"/>
    </source>
</evidence>
<dbReference type="SMART" id="SM00406">
    <property type="entry name" value="IGv"/>
    <property type="match status" value="1"/>
</dbReference>
<dbReference type="PRINTS" id="PR01407">
    <property type="entry name" value="BUTYPHLNCDUF"/>
</dbReference>
<dbReference type="GO" id="GO:0016020">
    <property type="term" value="C:membrane"/>
    <property type="evidence" value="ECO:0007669"/>
    <property type="project" value="UniProtKB-SubCell"/>
</dbReference>
<comment type="caution">
    <text evidence="12">The sequence shown here is derived from an EMBL/GenBank/DDBJ whole genome shotgun (WGS) entry which is preliminary data.</text>
</comment>
<accession>A0A9W7T4P2</accession>
<dbReference type="Gene3D" id="2.60.40.10">
    <property type="entry name" value="Immunoglobulins"/>
    <property type="match status" value="1"/>
</dbReference>
<keyword evidence="9" id="KW-1133">Transmembrane helix</keyword>
<dbReference type="FunFam" id="2.60.40.10:FF:000142">
    <property type="entry name" value="V-set domain-containing T-cell activation inhibitor 1"/>
    <property type="match status" value="1"/>
</dbReference>
<dbReference type="InterPro" id="IPR043136">
    <property type="entry name" value="B30.2/SPRY_sf"/>
</dbReference>
<keyword evidence="13" id="KW-1185">Reference proteome</keyword>
<dbReference type="PANTHER" id="PTHR24103">
    <property type="entry name" value="E3 UBIQUITIN-PROTEIN LIGASE TRIM"/>
    <property type="match status" value="1"/>
</dbReference>
<dbReference type="PROSITE" id="PS50835">
    <property type="entry name" value="IG_LIKE"/>
    <property type="match status" value="1"/>
</dbReference>
<dbReference type="SMART" id="SM00409">
    <property type="entry name" value="IG"/>
    <property type="match status" value="1"/>
</dbReference>
<dbReference type="InterPro" id="IPR036179">
    <property type="entry name" value="Ig-like_dom_sf"/>
</dbReference>
<feature type="transmembrane region" description="Helical" evidence="9">
    <location>
        <begin position="158"/>
        <end position="179"/>
    </location>
</feature>
<dbReference type="AlphaFoldDB" id="A0A9W7T4P2"/>
<protein>
    <submittedName>
        <fullName evidence="12">Butyrophilin subfamily 2 member A1-like</fullName>
    </submittedName>
</protein>
<evidence type="ECO:0000256" key="8">
    <source>
        <dbReference type="SAM" id="MobiDB-lite"/>
    </source>
</evidence>
<dbReference type="SMART" id="SM00589">
    <property type="entry name" value="PRY"/>
    <property type="match status" value="2"/>
</dbReference>
<keyword evidence="6" id="KW-0325">Glycoprotein</keyword>
<keyword evidence="5" id="KW-1015">Disulfide bond</keyword>
<organism evidence="12 13">
    <name type="scientific">Triplophysa rosa</name>
    <name type="common">Cave loach</name>
    <dbReference type="NCBI Taxonomy" id="992332"/>
    <lineage>
        <taxon>Eukaryota</taxon>
        <taxon>Metazoa</taxon>
        <taxon>Chordata</taxon>
        <taxon>Craniata</taxon>
        <taxon>Vertebrata</taxon>
        <taxon>Euteleostomi</taxon>
        <taxon>Actinopterygii</taxon>
        <taxon>Neopterygii</taxon>
        <taxon>Teleostei</taxon>
        <taxon>Ostariophysi</taxon>
        <taxon>Cypriniformes</taxon>
        <taxon>Nemacheilidae</taxon>
        <taxon>Triplophysa</taxon>
    </lineage>
</organism>
<dbReference type="FunFam" id="2.60.120.920:FF:000004">
    <property type="entry name" value="Butyrophilin subfamily 1 member A1"/>
    <property type="match status" value="1"/>
</dbReference>
<dbReference type="PROSITE" id="PS50188">
    <property type="entry name" value="B302_SPRY"/>
    <property type="match status" value="2"/>
</dbReference>
<evidence type="ECO:0000259" key="11">
    <source>
        <dbReference type="PROSITE" id="PS50835"/>
    </source>
</evidence>
<evidence type="ECO:0000313" key="12">
    <source>
        <dbReference type="EMBL" id="KAI7790256.1"/>
    </source>
</evidence>
<dbReference type="InterPro" id="IPR013320">
    <property type="entry name" value="ConA-like_dom_sf"/>
</dbReference>
<evidence type="ECO:0000256" key="4">
    <source>
        <dbReference type="ARBA" id="ARBA00023136"/>
    </source>
</evidence>
<dbReference type="InterPro" id="IPR013106">
    <property type="entry name" value="Ig_V-set"/>
</dbReference>
<keyword evidence="7" id="KW-0393">Immunoglobulin domain</keyword>
<dbReference type="InterPro" id="IPR013783">
    <property type="entry name" value="Ig-like_fold"/>
</dbReference>
<feature type="region of interest" description="Disordered" evidence="8">
    <location>
        <begin position="352"/>
        <end position="372"/>
    </location>
</feature>
<dbReference type="CDD" id="cd13733">
    <property type="entry name" value="SPRY_PRY_C-I_1"/>
    <property type="match status" value="1"/>
</dbReference>
<evidence type="ECO:0000256" key="3">
    <source>
        <dbReference type="ARBA" id="ARBA00022729"/>
    </source>
</evidence>
<evidence type="ECO:0000256" key="7">
    <source>
        <dbReference type="ARBA" id="ARBA00023319"/>
    </source>
</evidence>
<feature type="domain" description="B30.2/SPRY" evidence="10">
    <location>
        <begin position="383"/>
        <end position="584"/>
    </location>
</feature>
<dbReference type="Gene3D" id="2.60.120.920">
    <property type="match status" value="2"/>
</dbReference>
<dbReference type="GO" id="GO:0050863">
    <property type="term" value="P:regulation of T cell activation"/>
    <property type="evidence" value="ECO:0007669"/>
    <property type="project" value="UniProtKB-ARBA"/>
</dbReference>
<evidence type="ECO:0000256" key="1">
    <source>
        <dbReference type="ARBA" id="ARBA00004370"/>
    </source>
</evidence>
<dbReference type="EMBL" id="JAFHDT010000193">
    <property type="protein sequence ID" value="KAI7790256.1"/>
    <property type="molecule type" value="Genomic_DNA"/>
</dbReference>
<feature type="domain" description="B30.2/SPRY" evidence="10">
    <location>
        <begin position="188"/>
        <end position="389"/>
    </location>
</feature>
<sequence>MFFFSFSVTCRSEMKFICVILLIITGITLSDEYEVIGPSAPVMTVSGEDVILPCSIKPNISAVNMRVEWFRLDLKGSIVHLYKDHKDINTDQLQSYRGRTQVFTEELEKGNTSLKLSRVQISDEGCYKCFIQSESWSDDTTVDLRVEGKMFHSWRSSVILISVAVLHIVIAGILIAVFVHKKRELIPHLQKQIMKRETILMRQYAVNVTLDADSAHPRLTVSHDGKHARYEEKQHERVKNEDIGQNNKFDSRPCVVGNEGFSSGCFYYEVQVKGLTRWFVGVTRESAERKGRFDLNPQNGYWAVGLRYGQYWAEINSKKQREHQRIKNEDQRLQNEDQRLQNEDQRLQNEDQRLQNEDQRLQNEDQKIQIDDQRLQREKQRLQNEDQRIKEVIPLLRQFAVNVTLDADSAHPHLSVSCDGKQVRDALEKHELVKNRDKGQNNRFDECLGVLGNRRFSSGCFYYEVKVKGLNVWYVGVARESVNRKGRISLSPQYGYWTMGKINNIYWACEDPRVCLSLTVNPERIGVFVDCKKGRVSFYDVKSMCYIYSFTAQSFTEKLHPFVSLGYDWYENSSSPLVICSDLS</sequence>
<dbReference type="Proteomes" id="UP001059041">
    <property type="component" value="Unassembled WGS sequence"/>
</dbReference>
<dbReference type="SUPFAM" id="SSF48726">
    <property type="entry name" value="Immunoglobulin"/>
    <property type="match status" value="1"/>
</dbReference>